<dbReference type="Pfam" id="PF07730">
    <property type="entry name" value="HisKA_3"/>
    <property type="match status" value="1"/>
</dbReference>
<dbReference type="PANTHER" id="PTHR24421">
    <property type="entry name" value="NITRATE/NITRITE SENSOR PROTEIN NARX-RELATED"/>
    <property type="match status" value="1"/>
</dbReference>
<evidence type="ECO:0000256" key="6">
    <source>
        <dbReference type="ARBA" id="ARBA00022777"/>
    </source>
</evidence>
<organism evidence="10 11">
    <name type="scientific">Nonomuraea turkmeniaca</name>
    <dbReference type="NCBI Taxonomy" id="103838"/>
    <lineage>
        <taxon>Bacteria</taxon>
        <taxon>Bacillati</taxon>
        <taxon>Actinomycetota</taxon>
        <taxon>Actinomycetes</taxon>
        <taxon>Streptosporangiales</taxon>
        <taxon>Streptosporangiaceae</taxon>
        <taxon>Nonomuraea</taxon>
    </lineage>
</organism>
<keyword evidence="3" id="KW-0597">Phosphoprotein</keyword>
<dbReference type="OrthoDB" id="227596at2"/>
<evidence type="ECO:0000256" key="5">
    <source>
        <dbReference type="ARBA" id="ARBA00022741"/>
    </source>
</evidence>
<accession>A0A5S4FGR9</accession>
<comment type="caution">
    <text evidence="10">The sequence shown here is derived from an EMBL/GenBank/DDBJ whole genome shotgun (WGS) entry which is preliminary data.</text>
</comment>
<keyword evidence="4" id="KW-0808">Transferase</keyword>
<evidence type="ECO:0000313" key="10">
    <source>
        <dbReference type="EMBL" id="TMR19116.1"/>
    </source>
</evidence>
<dbReference type="GO" id="GO:0016020">
    <property type="term" value="C:membrane"/>
    <property type="evidence" value="ECO:0007669"/>
    <property type="project" value="InterPro"/>
</dbReference>
<evidence type="ECO:0000256" key="7">
    <source>
        <dbReference type="ARBA" id="ARBA00022840"/>
    </source>
</evidence>
<dbReference type="Proteomes" id="UP000309128">
    <property type="component" value="Unassembled WGS sequence"/>
</dbReference>
<feature type="domain" description="Signal transduction histidine kinase subgroup 3 dimerisation and phosphoacceptor" evidence="9">
    <location>
        <begin position="61"/>
        <end position="109"/>
    </location>
</feature>
<keyword evidence="11" id="KW-1185">Reference proteome</keyword>
<dbReference type="InterPro" id="IPR050482">
    <property type="entry name" value="Sensor_HK_TwoCompSys"/>
</dbReference>
<dbReference type="Gene3D" id="1.20.5.1930">
    <property type="match status" value="1"/>
</dbReference>
<reference evidence="10 11" key="1">
    <citation type="submission" date="2019-05" db="EMBL/GenBank/DDBJ databases">
        <title>Draft genome sequence of Nonomuraea turkmeniaca DSM 43926.</title>
        <authorList>
            <person name="Saricaoglu S."/>
            <person name="Isik K."/>
        </authorList>
    </citation>
    <scope>NUCLEOTIDE SEQUENCE [LARGE SCALE GENOMIC DNA]</scope>
    <source>
        <strain evidence="10 11">DSM 43926</strain>
    </source>
</reference>
<dbReference type="EC" id="2.7.13.3" evidence="2"/>
<gene>
    <name evidence="10" type="ORF">ETD86_20930</name>
</gene>
<evidence type="ECO:0000313" key="11">
    <source>
        <dbReference type="Proteomes" id="UP000309128"/>
    </source>
</evidence>
<sequence length="112" mass="11351">MVTPGWVAALWAVGGLALLAALVAMAAGAGALLARLAPVLLGPTPSERLAAAEEHARTLAERNRLARELHDSVGHALSVVTLRAAAAGQVLDHDPATARSALAAMRATAPRP</sequence>
<name>A0A5S4FGR9_9ACTN</name>
<proteinExistence type="predicted"/>
<dbReference type="GO" id="GO:0005524">
    <property type="term" value="F:ATP binding"/>
    <property type="evidence" value="ECO:0007669"/>
    <property type="project" value="UniProtKB-KW"/>
</dbReference>
<evidence type="ECO:0000256" key="4">
    <source>
        <dbReference type="ARBA" id="ARBA00022679"/>
    </source>
</evidence>
<evidence type="ECO:0000259" key="9">
    <source>
        <dbReference type="Pfam" id="PF07730"/>
    </source>
</evidence>
<protein>
    <recommendedName>
        <fullName evidence="2">histidine kinase</fullName>
        <ecNumber evidence="2">2.7.13.3</ecNumber>
    </recommendedName>
</protein>
<keyword evidence="7" id="KW-0067">ATP-binding</keyword>
<keyword evidence="6 10" id="KW-0418">Kinase</keyword>
<dbReference type="PANTHER" id="PTHR24421:SF10">
    <property type="entry name" value="NITRATE_NITRITE SENSOR PROTEIN NARQ"/>
    <property type="match status" value="1"/>
</dbReference>
<comment type="catalytic activity">
    <reaction evidence="1">
        <text>ATP + protein L-histidine = ADP + protein N-phospho-L-histidine.</text>
        <dbReference type="EC" id="2.7.13.3"/>
    </reaction>
</comment>
<dbReference type="GO" id="GO:0000155">
    <property type="term" value="F:phosphorelay sensor kinase activity"/>
    <property type="evidence" value="ECO:0007669"/>
    <property type="project" value="InterPro"/>
</dbReference>
<evidence type="ECO:0000256" key="2">
    <source>
        <dbReference type="ARBA" id="ARBA00012438"/>
    </source>
</evidence>
<dbReference type="EMBL" id="VCKY01000067">
    <property type="protein sequence ID" value="TMR19116.1"/>
    <property type="molecule type" value="Genomic_DNA"/>
</dbReference>
<evidence type="ECO:0000256" key="1">
    <source>
        <dbReference type="ARBA" id="ARBA00000085"/>
    </source>
</evidence>
<evidence type="ECO:0000256" key="8">
    <source>
        <dbReference type="ARBA" id="ARBA00023012"/>
    </source>
</evidence>
<keyword evidence="5" id="KW-0547">Nucleotide-binding</keyword>
<dbReference type="InterPro" id="IPR011712">
    <property type="entry name" value="Sig_transdc_His_kin_sub3_dim/P"/>
</dbReference>
<evidence type="ECO:0000256" key="3">
    <source>
        <dbReference type="ARBA" id="ARBA00022553"/>
    </source>
</evidence>
<dbReference type="AlphaFoldDB" id="A0A5S4FGR9"/>
<keyword evidence="8" id="KW-0902">Two-component regulatory system</keyword>
<dbReference type="GO" id="GO:0046983">
    <property type="term" value="F:protein dimerization activity"/>
    <property type="evidence" value="ECO:0007669"/>
    <property type="project" value="InterPro"/>
</dbReference>